<evidence type="ECO:0000313" key="1">
    <source>
        <dbReference type="EMBL" id="SNQ51136.1"/>
    </source>
</evidence>
<gene>
    <name evidence="1" type="ORF">FRACA_610017</name>
</gene>
<sequence length="630" mass="67868">MCPDPIAAGPAVTGIGGTVASHLFLPGDVDSLTFGTLGPVIVRKLLDAETSHRRLAFRAVLDALRDRPGAAGPLMSADEAWDLLVDVERRRPAAVKVVLDSPFAGAWAARLLRRLHTGGTEDVPLWVEVGYLHTMAASAVVHAGGPLDIRVPMRQGVIHLPTLGHTRFADHEVWETATVRMSERGVEIITAADRILLEGVPAPTPAGPGGPGGPGMVARAVPVTQVWRPTRVASAVGVVLEDADPYRLTRHSAPPVWLPAADLQRWERKLAAVWTVLREGHPGLAEAVSATVAAIVALPAADRFHSFSASSNDAVGSVEMSEPHDPVDGAATLAHELRHALLGALSHLDDLVDPRAAPRLWFVPWRDDPRPTRGVLQGVYAYHGVTDFWRIQRRRARGAEAMLAHFEFAVWRRAVLDISADLLRDGPLTGLGRRFLSGLRLTALGWIGEPVPTEARRLADLVHADTRAMWRIHHLVPEQRLVHRLAAAWSDGAAVPADVVAVPQRLRPDPRARALDSRARLARRWLAERDAFRRDERDAVISAADAALIAGDGVRAGRLYARTLDAADQTGSADRRDLVGLGLALGEHTTAGRVLRRRPDLVHAVARAAPRGGGAALAAWLSPCGDEPSF</sequence>
<keyword evidence="2" id="KW-1185">Reference proteome</keyword>
<dbReference type="OrthoDB" id="796761at2"/>
<dbReference type="InterPro" id="IPR026337">
    <property type="entry name" value="AKG_HExxH"/>
</dbReference>
<proteinExistence type="predicted"/>
<protein>
    <submittedName>
        <fullName evidence="1">HEXXH motif domain</fullName>
    </submittedName>
</protein>
<accession>A0A2I2KZP4</accession>
<name>A0A2I2KZP4_9ACTN</name>
<dbReference type="AlphaFoldDB" id="A0A2I2KZP4"/>
<organism evidence="1 2">
    <name type="scientific">Frankia canadensis</name>
    <dbReference type="NCBI Taxonomy" id="1836972"/>
    <lineage>
        <taxon>Bacteria</taxon>
        <taxon>Bacillati</taxon>
        <taxon>Actinomycetota</taxon>
        <taxon>Actinomycetes</taxon>
        <taxon>Frankiales</taxon>
        <taxon>Frankiaceae</taxon>
        <taxon>Frankia</taxon>
    </lineage>
</organism>
<dbReference type="NCBIfam" id="TIGR04267">
    <property type="entry name" value="mod_HExxH"/>
    <property type="match status" value="1"/>
</dbReference>
<dbReference type="EMBL" id="FZMO01000527">
    <property type="protein sequence ID" value="SNQ51136.1"/>
    <property type="molecule type" value="Genomic_DNA"/>
</dbReference>
<evidence type="ECO:0000313" key="2">
    <source>
        <dbReference type="Proteomes" id="UP000234331"/>
    </source>
</evidence>
<dbReference type="Proteomes" id="UP000234331">
    <property type="component" value="Unassembled WGS sequence"/>
</dbReference>
<reference evidence="1 2" key="1">
    <citation type="submission" date="2017-06" db="EMBL/GenBank/DDBJ databases">
        <authorList>
            <person name="Kim H.J."/>
            <person name="Triplett B.A."/>
        </authorList>
    </citation>
    <scope>NUCLEOTIDE SEQUENCE [LARGE SCALE GENOMIC DNA]</scope>
    <source>
        <strain evidence="1">FRACA_ARgP5</strain>
    </source>
</reference>